<dbReference type="SUPFAM" id="SSF53335">
    <property type="entry name" value="S-adenosyl-L-methionine-dependent methyltransferases"/>
    <property type="match status" value="1"/>
</dbReference>
<dbReference type="HAMAP" id="MF_01007">
    <property type="entry name" value="16SrRNA_methyltr_H"/>
    <property type="match status" value="1"/>
</dbReference>
<protein>
    <recommendedName>
        <fullName evidence="6">Ribosomal RNA small subunit methyltransferase H</fullName>
        <ecNumber evidence="6">2.1.1.199</ecNumber>
    </recommendedName>
    <alternativeName>
        <fullName evidence="6">16S rRNA m(4)C1402 methyltransferase</fullName>
    </alternativeName>
    <alternativeName>
        <fullName evidence="6">rRNA (cytosine-N(4)-)-methyltransferase RsmH</fullName>
    </alternativeName>
</protein>
<feature type="binding site" evidence="6">
    <location>
        <position position="50"/>
    </location>
    <ligand>
        <name>S-adenosyl-L-methionine</name>
        <dbReference type="ChEBI" id="CHEBI:59789"/>
    </ligand>
</feature>
<evidence type="ECO:0000256" key="6">
    <source>
        <dbReference type="HAMAP-Rule" id="MF_01007"/>
    </source>
</evidence>
<dbReference type="InterPro" id="IPR029063">
    <property type="entry name" value="SAM-dependent_MTases_sf"/>
</dbReference>
<dbReference type="PIRSF" id="PIRSF004486">
    <property type="entry name" value="MraW"/>
    <property type="match status" value="1"/>
</dbReference>
<dbReference type="RefSeq" id="WP_044346982.1">
    <property type="nucleotide sequence ID" value="NZ_AZAC01000004.1"/>
</dbReference>
<comment type="catalytic activity">
    <reaction evidence="6">
        <text>cytidine(1402) in 16S rRNA + S-adenosyl-L-methionine = N(4)-methylcytidine(1402) in 16S rRNA + S-adenosyl-L-homocysteine + H(+)</text>
        <dbReference type="Rhea" id="RHEA:42928"/>
        <dbReference type="Rhea" id="RHEA-COMP:10286"/>
        <dbReference type="Rhea" id="RHEA-COMP:10287"/>
        <dbReference type="ChEBI" id="CHEBI:15378"/>
        <dbReference type="ChEBI" id="CHEBI:57856"/>
        <dbReference type="ChEBI" id="CHEBI:59789"/>
        <dbReference type="ChEBI" id="CHEBI:74506"/>
        <dbReference type="ChEBI" id="CHEBI:82748"/>
        <dbReference type="EC" id="2.1.1.199"/>
    </reaction>
</comment>
<feature type="binding site" evidence="6">
    <location>
        <position position="98"/>
    </location>
    <ligand>
        <name>S-adenosyl-L-methionine</name>
        <dbReference type="ChEBI" id="CHEBI:59789"/>
    </ligand>
</feature>
<dbReference type="EC" id="2.1.1.199" evidence="6"/>
<evidence type="ECO:0000256" key="5">
    <source>
        <dbReference type="ARBA" id="ARBA00022691"/>
    </source>
</evidence>
<dbReference type="PANTHER" id="PTHR11265:SF0">
    <property type="entry name" value="12S RRNA N4-METHYLCYTIDINE METHYLTRANSFERASE"/>
    <property type="match status" value="1"/>
</dbReference>
<proteinExistence type="inferred from homology"/>
<keyword evidence="6" id="KW-0963">Cytoplasm</keyword>
<comment type="caution">
    <text evidence="7">The sequence shown here is derived from an EMBL/GenBank/DDBJ whole genome shotgun (WGS) entry which is preliminary data.</text>
</comment>
<dbReference type="PANTHER" id="PTHR11265">
    <property type="entry name" value="S-ADENOSYL-METHYLTRANSFERASE MRAW"/>
    <property type="match status" value="1"/>
</dbReference>
<dbReference type="Gene3D" id="1.10.150.170">
    <property type="entry name" value="Putative methyltransferase TM0872, insert domain"/>
    <property type="match status" value="1"/>
</dbReference>
<dbReference type="FunCoup" id="A0A0D2HXQ0">
    <property type="interactions" value="564"/>
</dbReference>
<evidence type="ECO:0000256" key="3">
    <source>
        <dbReference type="ARBA" id="ARBA00022603"/>
    </source>
</evidence>
<reference evidence="7 8" key="1">
    <citation type="submission" date="2013-11" db="EMBL/GenBank/DDBJ databases">
        <title>Metagenomic analysis of a methanogenic consortium involved in long chain n-alkane degradation.</title>
        <authorList>
            <person name="Davidova I.A."/>
            <person name="Callaghan A.V."/>
            <person name="Wawrik B."/>
            <person name="Pruitt S."/>
            <person name="Marks C."/>
            <person name="Duncan K.E."/>
            <person name="Suflita J.M."/>
        </authorList>
    </citation>
    <scope>NUCLEOTIDE SEQUENCE [LARGE SCALE GENOMIC DNA]</scope>
    <source>
        <strain evidence="7 8">SPR</strain>
    </source>
</reference>
<evidence type="ECO:0000256" key="2">
    <source>
        <dbReference type="ARBA" id="ARBA00022552"/>
    </source>
</evidence>
<dbReference type="STRING" id="1429043.X474_04680"/>
<comment type="subcellular location">
    <subcellularLocation>
        <location evidence="6">Cytoplasm</location>
    </subcellularLocation>
</comment>
<keyword evidence="5 6" id="KW-0949">S-adenosyl-L-methionine</keyword>
<comment type="similarity">
    <text evidence="1 6">Belongs to the methyltransferase superfamily. RsmH family.</text>
</comment>
<dbReference type="AlphaFoldDB" id="A0A0D2HXQ0"/>
<evidence type="ECO:0000256" key="1">
    <source>
        <dbReference type="ARBA" id="ARBA00010396"/>
    </source>
</evidence>
<dbReference type="EMBL" id="AZAC01000004">
    <property type="protein sequence ID" value="KIX15078.1"/>
    <property type="molecule type" value="Genomic_DNA"/>
</dbReference>
<feature type="binding site" evidence="6">
    <location>
        <begin position="30"/>
        <end position="32"/>
    </location>
    <ligand>
        <name>S-adenosyl-L-methionine</name>
        <dbReference type="ChEBI" id="CHEBI:59789"/>
    </ligand>
</feature>
<keyword evidence="3 6" id="KW-0489">Methyltransferase</keyword>
<dbReference type="SUPFAM" id="SSF81799">
    <property type="entry name" value="Putative methyltransferase TM0872, insert domain"/>
    <property type="match status" value="1"/>
</dbReference>
<keyword evidence="4 6" id="KW-0808">Transferase</keyword>
<dbReference type="InParanoid" id="A0A0D2HXQ0"/>
<evidence type="ECO:0000313" key="7">
    <source>
        <dbReference type="EMBL" id="KIX15078.1"/>
    </source>
</evidence>
<keyword evidence="2 6" id="KW-0698">rRNA processing</keyword>
<accession>A0A0D2HXQ0</accession>
<dbReference type="OrthoDB" id="9806637at2"/>
<dbReference type="NCBIfam" id="TIGR00006">
    <property type="entry name" value="16S rRNA (cytosine(1402)-N(4))-methyltransferase RsmH"/>
    <property type="match status" value="1"/>
</dbReference>
<gene>
    <name evidence="6" type="primary">rsmH</name>
    <name evidence="7" type="ORF">X474_04680</name>
</gene>
<keyword evidence="8" id="KW-1185">Reference proteome</keyword>
<dbReference type="Proteomes" id="UP000032233">
    <property type="component" value="Unassembled WGS sequence"/>
</dbReference>
<dbReference type="Pfam" id="PF01795">
    <property type="entry name" value="Methyltransf_5"/>
    <property type="match status" value="1"/>
</dbReference>
<sequence>MHRPVMLAEVLEAFRPLSDGLIVDCTLGAAGHSREILEAGTENLRLLGLDRDKSALLLAQKTLAPFKDRVQLVNTTFDHIDEHVFSVDPKGAAGILMDLGVSSMQFDQAQRGFSFRFDGPLDMRMGSVGQTCAEWLAEVEEAELARVIKTLGEEPLARRIAKAVVKKRQITAFTTTGQLAETVEEAYPAAARRKSKLNPATKTFMALRLLINDELGQLERFLEKAPSCLRPKGRLVVISYHSLEDRRVKKAMQRWANPCTCPTDLPVCVCGKKPLVVLPRKKSMSPGDREVEENPRARSARMRIAIRTEVPAI</sequence>
<feature type="binding site" evidence="6">
    <location>
        <position position="105"/>
    </location>
    <ligand>
        <name>S-adenosyl-L-methionine</name>
        <dbReference type="ChEBI" id="CHEBI:59789"/>
    </ligand>
</feature>
<organism evidence="7 8">
    <name type="scientific">Dethiosulfatarculus sandiegensis</name>
    <dbReference type="NCBI Taxonomy" id="1429043"/>
    <lineage>
        <taxon>Bacteria</taxon>
        <taxon>Pseudomonadati</taxon>
        <taxon>Thermodesulfobacteriota</taxon>
        <taxon>Desulfarculia</taxon>
        <taxon>Desulfarculales</taxon>
        <taxon>Desulfarculaceae</taxon>
        <taxon>Dethiosulfatarculus</taxon>
    </lineage>
</organism>
<dbReference type="InterPro" id="IPR023397">
    <property type="entry name" value="SAM-dep_MeTrfase_MraW_recog"/>
</dbReference>
<dbReference type="GO" id="GO:0005737">
    <property type="term" value="C:cytoplasm"/>
    <property type="evidence" value="ECO:0007669"/>
    <property type="project" value="UniProtKB-SubCell"/>
</dbReference>
<feature type="binding site" evidence="6">
    <location>
        <position position="77"/>
    </location>
    <ligand>
        <name>S-adenosyl-L-methionine</name>
        <dbReference type="ChEBI" id="CHEBI:59789"/>
    </ligand>
</feature>
<dbReference type="GO" id="GO:0071424">
    <property type="term" value="F:rRNA (cytosine-N4-)-methyltransferase activity"/>
    <property type="evidence" value="ECO:0007669"/>
    <property type="project" value="UniProtKB-UniRule"/>
</dbReference>
<comment type="function">
    <text evidence="6">Specifically methylates the N4 position of cytidine in position 1402 (C1402) of 16S rRNA.</text>
</comment>
<dbReference type="PATRIC" id="fig|1429043.3.peg.999"/>
<dbReference type="GO" id="GO:0070475">
    <property type="term" value="P:rRNA base methylation"/>
    <property type="evidence" value="ECO:0007669"/>
    <property type="project" value="UniProtKB-UniRule"/>
</dbReference>
<evidence type="ECO:0000256" key="4">
    <source>
        <dbReference type="ARBA" id="ARBA00022679"/>
    </source>
</evidence>
<name>A0A0D2HXQ0_9BACT</name>
<dbReference type="Gene3D" id="3.40.50.150">
    <property type="entry name" value="Vaccinia Virus protein VP39"/>
    <property type="match status" value="1"/>
</dbReference>
<evidence type="ECO:0000313" key="8">
    <source>
        <dbReference type="Proteomes" id="UP000032233"/>
    </source>
</evidence>
<dbReference type="InterPro" id="IPR002903">
    <property type="entry name" value="RsmH"/>
</dbReference>